<sequence>MQSSDAVRESEAERMKASISSSTKLVNSVNSNGVHDVVNGNSDKALLPTVKLSQDEQDVVRLIGQHLLSLGLNRAAEELVLESGCMLEHPIAVKFKVCVLEGNWDKAETLLSEFRPMLKSEKNLKKIRFLILEQKYLELIEDNKEIDALICLRNEITSLKYSIDRVHELSRLIMCSNKEDLRIQASWDGKGALSRQKLMDKLQGYIPPTLLLPPNRLRMLLRQAMDLHRERCLINNTKITEESLLADHSCNRHNLPCITKQILTDHSDQVWYVQFSHDGQKLATGSKDTSVIIWRLNNGKFEKVQKFKDRADCVSFLAWSPDDKYLLICGPESVSDATVLNVETGEVQCRVHNYSEDQLMLGDWTKDGQKFVVAGPKGQFYECNLEGTVLKSWDGVRVQGLRCHKDGKTVLAADTHMRIKSYNFADKTDRFILQEDHPIMSFDQCKSGRYVVLNMSGQGLHLWDIKTSCLVRKFRGVKQGNDAIFSCFGGIDDSFVASGSEDHEVYIFHVRHESPVAVLSGHTKTVNCVSWNSNDVNMIASASDDGTVRIWGPSDSDNEDECTYF</sequence>
<dbReference type="HOGENOM" id="CLU_000288_57_25_1"/>
<reference evidence="7 8" key="1">
    <citation type="journal article" date="2008" name="Nature">
        <title>The Trichoplax genome and the nature of placozoans.</title>
        <authorList>
            <person name="Srivastava M."/>
            <person name="Begovic E."/>
            <person name="Chapman J."/>
            <person name="Putnam N.H."/>
            <person name="Hellsten U."/>
            <person name="Kawashima T."/>
            <person name="Kuo A."/>
            <person name="Mitros T."/>
            <person name="Salamov A."/>
            <person name="Carpenter M.L."/>
            <person name="Signorovitch A.Y."/>
            <person name="Moreno M.A."/>
            <person name="Kamm K."/>
            <person name="Grimwood J."/>
            <person name="Schmutz J."/>
            <person name="Shapiro H."/>
            <person name="Grigoriev I.V."/>
            <person name="Buss L.W."/>
            <person name="Schierwater B."/>
            <person name="Dellaporta S.L."/>
            <person name="Rokhsar D.S."/>
        </authorList>
    </citation>
    <scope>NUCLEOTIDE SEQUENCE [LARGE SCALE GENOMIC DNA]</scope>
    <source>
        <strain evidence="7 8">Grell-BS-1999</strain>
    </source>
</reference>
<dbReference type="PANTHER" id="PTHR22838:SF0">
    <property type="entry name" value="WD REPEAT-CONTAINING PROTEIN 26"/>
    <property type="match status" value="1"/>
</dbReference>
<keyword evidence="4" id="KW-0677">Repeat</keyword>
<dbReference type="InterPro" id="IPR006595">
    <property type="entry name" value="CTLH_C"/>
</dbReference>
<dbReference type="SMART" id="SM00667">
    <property type="entry name" value="LisH"/>
    <property type="match status" value="1"/>
</dbReference>
<dbReference type="SMART" id="SM00668">
    <property type="entry name" value="CTLH"/>
    <property type="match status" value="1"/>
</dbReference>
<gene>
    <name evidence="7" type="ORF">TRIADDRAFT_62033</name>
</gene>
<dbReference type="SUPFAM" id="SSF50978">
    <property type="entry name" value="WD40 repeat-like"/>
    <property type="match status" value="1"/>
</dbReference>
<feature type="repeat" description="WD" evidence="5">
    <location>
        <begin position="519"/>
        <end position="551"/>
    </location>
</feature>
<dbReference type="InterPro" id="IPR054080">
    <property type="entry name" value="TPR1-like_2nd"/>
</dbReference>
<feature type="repeat" description="WD" evidence="5">
    <location>
        <begin position="263"/>
        <end position="304"/>
    </location>
</feature>
<dbReference type="EMBL" id="DS985272">
    <property type="protein sequence ID" value="EDV19480.1"/>
    <property type="molecule type" value="Genomic_DNA"/>
</dbReference>
<dbReference type="InterPro" id="IPR051350">
    <property type="entry name" value="WD_repeat-ST_regulator"/>
</dbReference>
<evidence type="ECO:0000256" key="4">
    <source>
        <dbReference type="ARBA" id="ARBA00022737"/>
    </source>
</evidence>
<dbReference type="InParanoid" id="B3SCM9"/>
<evidence type="ECO:0000256" key="2">
    <source>
        <dbReference type="ARBA" id="ARBA00022490"/>
    </source>
</evidence>
<evidence type="ECO:0000313" key="7">
    <source>
        <dbReference type="EMBL" id="EDV19480.1"/>
    </source>
</evidence>
<dbReference type="InterPro" id="IPR015943">
    <property type="entry name" value="WD40/YVTN_repeat-like_dom_sf"/>
</dbReference>
<dbReference type="AlphaFoldDB" id="B3SCM9"/>
<dbReference type="OrthoDB" id="972532at2759"/>
<dbReference type="InterPro" id="IPR001680">
    <property type="entry name" value="WD40_rpt"/>
</dbReference>
<protein>
    <recommendedName>
        <fullName evidence="6">CTLH domain-containing protein</fullName>
    </recommendedName>
</protein>
<dbReference type="OMA" id="GHISGCV"/>
<dbReference type="GO" id="GO:0043161">
    <property type="term" value="P:proteasome-mediated ubiquitin-dependent protein catabolic process"/>
    <property type="evidence" value="ECO:0000318"/>
    <property type="project" value="GO_Central"/>
</dbReference>
<dbReference type="InterPro" id="IPR006594">
    <property type="entry name" value="LisH"/>
</dbReference>
<dbReference type="PROSITE" id="PS50896">
    <property type="entry name" value="LISH"/>
    <property type="match status" value="1"/>
</dbReference>
<dbReference type="GO" id="GO:0034657">
    <property type="term" value="C:GID complex"/>
    <property type="evidence" value="ECO:0000318"/>
    <property type="project" value="GO_Central"/>
</dbReference>
<dbReference type="PhylomeDB" id="B3SCM9"/>
<evidence type="ECO:0000256" key="5">
    <source>
        <dbReference type="PROSITE-ProRule" id="PRU00221"/>
    </source>
</evidence>
<comment type="subcellular location">
    <subcellularLocation>
        <location evidence="1">Cytoplasm</location>
    </subcellularLocation>
</comment>
<dbReference type="SMART" id="SM00320">
    <property type="entry name" value="WD40"/>
    <property type="match status" value="5"/>
</dbReference>
<organism evidence="7 8">
    <name type="scientific">Trichoplax adhaerens</name>
    <name type="common">Trichoplax reptans</name>
    <dbReference type="NCBI Taxonomy" id="10228"/>
    <lineage>
        <taxon>Eukaryota</taxon>
        <taxon>Metazoa</taxon>
        <taxon>Placozoa</taxon>
        <taxon>Uniplacotomia</taxon>
        <taxon>Trichoplacea</taxon>
        <taxon>Trichoplacidae</taxon>
        <taxon>Trichoplax</taxon>
    </lineage>
</organism>
<dbReference type="STRING" id="10228.B3SCM9"/>
<dbReference type="KEGG" id="tad:TRIADDRAFT_62033"/>
<evidence type="ECO:0000313" key="8">
    <source>
        <dbReference type="Proteomes" id="UP000009022"/>
    </source>
</evidence>
<dbReference type="Pfam" id="PF00400">
    <property type="entry name" value="WD40"/>
    <property type="match status" value="2"/>
</dbReference>
<dbReference type="FunCoup" id="B3SCM9">
    <property type="interactions" value="1347"/>
</dbReference>
<name>B3SCM9_TRIAD</name>
<dbReference type="FunFam" id="2.130.10.10:FF:000087">
    <property type="entry name" value="WD repeat-containing protein 26 homolog"/>
    <property type="match status" value="1"/>
</dbReference>
<keyword evidence="3 5" id="KW-0853">WD repeat</keyword>
<dbReference type="eggNOG" id="KOG0293">
    <property type="taxonomic scope" value="Eukaryota"/>
</dbReference>
<dbReference type="CTD" id="6759210"/>
<dbReference type="Pfam" id="PF21889">
    <property type="entry name" value="TPR1-like_2nd"/>
    <property type="match status" value="1"/>
</dbReference>
<dbReference type="GeneID" id="6759210"/>
<dbReference type="GO" id="GO:0005737">
    <property type="term" value="C:cytoplasm"/>
    <property type="evidence" value="ECO:0007669"/>
    <property type="project" value="UniProtKB-SubCell"/>
</dbReference>
<dbReference type="InterPro" id="IPR036322">
    <property type="entry name" value="WD40_repeat_dom_sf"/>
</dbReference>
<dbReference type="Gene3D" id="2.130.10.10">
    <property type="entry name" value="YVTN repeat-like/Quinoprotein amine dehydrogenase"/>
    <property type="match status" value="2"/>
</dbReference>
<evidence type="ECO:0000256" key="3">
    <source>
        <dbReference type="ARBA" id="ARBA00022574"/>
    </source>
</evidence>
<keyword evidence="8" id="KW-1185">Reference proteome</keyword>
<keyword evidence="2" id="KW-0963">Cytoplasm</keyword>
<proteinExistence type="predicted"/>
<evidence type="ECO:0000259" key="6">
    <source>
        <dbReference type="PROSITE" id="PS50897"/>
    </source>
</evidence>
<feature type="domain" description="CTLH" evidence="6">
    <location>
        <begin position="99"/>
        <end position="147"/>
    </location>
</feature>
<dbReference type="PROSITE" id="PS50294">
    <property type="entry name" value="WD_REPEATS_REGION"/>
    <property type="match status" value="2"/>
</dbReference>
<dbReference type="PROSITE" id="PS50897">
    <property type="entry name" value="CTLH"/>
    <property type="match status" value="1"/>
</dbReference>
<dbReference type="RefSeq" id="XP_002117997.1">
    <property type="nucleotide sequence ID" value="XM_002117961.1"/>
</dbReference>
<accession>B3SCM9</accession>
<dbReference type="PANTHER" id="PTHR22838">
    <property type="entry name" value="WD REPEAT PROTEIN 26-RELATED"/>
    <property type="match status" value="1"/>
</dbReference>
<evidence type="ECO:0000256" key="1">
    <source>
        <dbReference type="ARBA" id="ARBA00004496"/>
    </source>
</evidence>
<dbReference type="PROSITE" id="PS50082">
    <property type="entry name" value="WD_REPEATS_2"/>
    <property type="match status" value="2"/>
</dbReference>
<dbReference type="Proteomes" id="UP000009022">
    <property type="component" value="Unassembled WGS sequence"/>
</dbReference>